<dbReference type="GeneID" id="3562380"/>
<evidence type="ECO:0000256" key="1">
    <source>
        <dbReference type="SAM" id="Phobius"/>
    </source>
</evidence>
<keyword evidence="3" id="KW-1185">Reference proteome</keyword>
<dbReference type="KEGG" id="vg:3562380"/>
<keyword evidence="1" id="KW-0472">Membrane</keyword>
<proteinExistence type="predicted"/>
<evidence type="ECO:0000313" key="3">
    <source>
        <dbReference type="Proteomes" id="UP000000969"/>
    </source>
</evidence>
<dbReference type="Proteomes" id="UP000000969">
    <property type="component" value="Segment"/>
</dbReference>
<keyword evidence="1" id="KW-1133">Transmembrane helix</keyword>
<dbReference type="RefSeq" id="YP_277450.1">
    <property type="nucleotide sequence ID" value="NC_007291.1"/>
</dbReference>
<reference evidence="2 3" key="1">
    <citation type="submission" date="2005-07" db="EMBL/GenBank/DDBJ databases">
        <title>Bacteriophage JK06 is a highly specific type for pathogenic E. coli O157:H7.</title>
        <authorList>
            <person name="Kagan J."/>
            <person name="Kuhn J."/>
        </authorList>
    </citation>
    <scope>NUCLEOTIDE SEQUENCE [LARGE SCALE GENOMIC DNA]</scope>
</reference>
<protein>
    <submittedName>
        <fullName evidence="2">JK_9P</fullName>
    </submittedName>
</protein>
<accession>Q45Q06</accession>
<name>Q45Q06_9CAUD</name>
<organism evidence="2 3">
    <name type="scientific">Escherichia phage Jk06</name>
    <dbReference type="NCBI Taxonomy" id="2886922"/>
    <lineage>
        <taxon>Viruses</taxon>
        <taxon>Duplodnaviria</taxon>
        <taxon>Heunggongvirae</taxon>
        <taxon>Uroviricota</taxon>
        <taxon>Caudoviricetes</taxon>
        <taxon>Drexlerviridae</taxon>
        <taxon>Rogunavirinae</taxon>
        <taxon>Rogunavirus</taxon>
        <taxon>Rogunavirus Jk06</taxon>
    </lineage>
</organism>
<keyword evidence="1" id="KW-0812">Transmembrane</keyword>
<evidence type="ECO:0000313" key="2">
    <source>
        <dbReference type="EMBL" id="AAZ29259.1"/>
    </source>
</evidence>
<sequence length="168" mass="17788">MFSFSIASLSFLSCSAIPLPTPDAPGIFCKASIPRITKSFISLSPVPIISLICSIVAAITSVNRFRAPIVLSPIASHVSETNLRKSPQANSRGVSEPSICFVTDSFLAANISKAAVTAAVCPSVSFRLLTRVSCPSLRKLNCLSNSISPLTGSFAILSKSDIIDFRRP</sequence>
<gene>
    <name evidence="2" type="ORF">JK_9</name>
</gene>
<dbReference type="EMBL" id="DQ121662">
    <property type="protein sequence ID" value="AAZ29259.1"/>
    <property type="molecule type" value="Genomic_DNA"/>
</dbReference>
<feature type="transmembrane region" description="Helical" evidence="1">
    <location>
        <begin position="40"/>
        <end position="62"/>
    </location>
</feature>